<sequence length="139" mass="14281">MAPKYCPLIYGILAGSLGLQRVLTLPILDPLVNPGKGLVEGTLGAIQASLGVEKTYDYVVVGGGTGGNAIGVRLAEAGFSVAIIEAGGYYEIGKPVLGSTPAGGIVGIGANPLDSDPLIDWLFKTKPQGGANNREVYYY</sequence>
<keyword evidence="5" id="KW-1185">Reference proteome</keyword>
<evidence type="ECO:0000313" key="5">
    <source>
        <dbReference type="Proteomes" id="UP001521184"/>
    </source>
</evidence>
<gene>
    <name evidence="4" type="ORF">SLS58_003094</name>
</gene>
<evidence type="ECO:0000313" key="4">
    <source>
        <dbReference type="EMBL" id="KAL1646957.1"/>
    </source>
</evidence>
<keyword evidence="2" id="KW-0560">Oxidoreductase</keyword>
<dbReference type="Gene3D" id="3.30.560.10">
    <property type="entry name" value="Glucose Oxidase, domain 3"/>
    <property type="match status" value="1"/>
</dbReference>
<evidence type="ECO:0000256" key="2">
    <source>
        <dbReference type="ARBA" id="ARBA00023002"/>
    </source>
</evidence>
<accession>A0ABR3TY11</accession>
<dbReference type="SUPFAM" id="SSF51905">
    <property type="entry name" value="FAD/NAD(P)-binding domain"/>
    <property type="match status" value="1"/>
</dbReference>
<evidence type="ECO:0000256" key="1">
    <source>
        <dbReference type="ARBA" id="ARBA00022630"/>
    </source>
</evidence>
<comment type="caution">
    <text evidence="4">The sequence shown here is derived from an EMBL/GenBank/DDBJ whole genome shotgun (WGS) entry which is preliminary data.</text>
</comment>
<dbReference type="Proteomes" id="UP001521184">
    <property type="component" value="Unassembled WGS sequence"/>
</dbReference>
<organism evidence="4 5">
    <name type="scientific">Diplodia intermedia</name>
    <dbReference type="NCBI Taxonomy" id="856260"/>
    <lineage>
        <taxon>Eukaryota</taxon>
        <taxon>Fungi</taxon>
        <taxon>Dikarya</taxon>
        <taxon>Ascomycota</taxon>
        <taxon>Pezizomycotina</taxon>
        <taxon>Dothideomycetes</taxon>
        <taxon>Dothideomycetes incertae sedis</taxon>
        <taxon>Botryosphaeriales</taxon>
        <taxon>Botryosphaeriaceae</taxon>
        <taxon>Diplodia</taxon>
    </lineage>
</organism>
<dbReference type="InterPro" id="IPR036188">
    <property type="entry name" value="FAD/NAD-bd_sf"/>
</dbReference>
<dbReference type="Gene3D" id="3.50.50.60">
    <property type="entry name" value="FAD/NAD(P)-binding domain"/>
    <property type="match status" value="1"/>
</dbReference>
<dbReference type="InterPro" id="IPR003953">
    <property type="entry name" value="FAD-dep_OxRdtase_2_FAD-bd"/>
</dbReference>
<proteinExistence type="predicted"/>
<keyword evidence="1" id="KW-0285">Flavoprotein</keyword>
<feature type="domain" description="FAD-dependent oxidoreductase 2 FAD-binding" evidence="3">
    <location>
        <begin position="57"/>
        <end position="91"/>
    </location>
</feature>
<evidence type="ECO:0000259" key="3">
    <source>
        <dbReference type="Pfam" id="PF00890"/>
    </source>
</evidence>
<reference evidence="4 5" key="1">
    <citation type="journal article" date="2023" name="Plant Dis.">
        <title>First Report of Diplodia intermedia Causing Canker and Dieback Diseases on Apple Trees in Canada.</title>
        <authorList>
            <person name="Ellouze W."/>
            <person name="Ilyukhin E."/>
            <person name="Sulman M."/>
            <person name="Ali S."/>
        </authorList>
    </citation>
    <scope>NUCLEOTIDE SEQUENCE [LARGE SCALE GENOMIC DNA]</scope>
    <source>
        <strain evidence="4 5">M45-28</strain>
    </source>
</reference>
<dbReference type="Pfam" id="PF00890">
    <property type="entry name" value="FAD_binding_2"/>
    <property type="match status" value="1"/>
</dbReference>
<protein>
    <recommendedName>
        <fullName evidence="3">FAD-dependent oxidoreductase 2 FAD-binding domain-containing protein</fullName>
    </recommendedName>
</protein>
<dbReference type="EMBL" id="JAKEKT020000014">
    <property type="protein sequence ID" value="KAL1646957.1"/>
    <property type="molecule type" value="Genomic_DNA"/>
</dbReference>
<name>A0ABR3TY11_9PEZI</name>